<evidence type="ECO:0000256" key="2">
    <source>
        <dbReference type="ARBA" id="ARBA00013064"/>
    </source>
</evidence>
<dbReference type="EC" id="3.1.3.48" evidence="2"/>
<evidence type="ECO:0000256" key="1">
    <source>
        <dbReference type="ARBA" id="ARBA00005750"/>
    </source>
</evidence>
<dbReference type="InterPro" id="IPR016195">
    <property type="entry name" value="Pol/histidinol_Pase-like"/>
</dbReference>
<dbReference type="Gene3D" id="3.20.20.140">
    <property type="entry name" value="Metal-dependent hydrolases"/>
    <property type="match status" value="1"/>
</dbReference>
<dbReference type="GO" id="GO:0004725">
    <property type="term" value="F:protein tyrosine phosphatase activity"/>
    <property type="evidence" value="ECO:0007669"/>
    <property type="project" value="UniProtKB-EC"/>
</dbReference>
<dbReference type="AlphaFoldDB" id="A0A1I3NJ77"/>
<dbReference type="InterPro" id="IPR016667">
    <property type="entry name" value="Caps_polysacc_synth_CpsB/CapC"/>
</dbReference>
<comment type="similarity">
    <text evidence="1">Belongs to the metallo-dependent hydrolases superfamily. CpsB/CapC family.</text>
</comment>
<keyword evidence="3" id="KW-0378">Hydrolase</keyword>
<dbReference type="EMBL" id="FORU01000003">
    <property type="protein sequence ID" value="SFJ09195.1"/>
    <property type="molecule type" value="Genomic_DNA"/>
</dbReference>
<protein>
    <recommendedName>
        <fullName evidence="2">protein-tyrosine-phosphatase</fullName>
        <ecNumber evidence="2">3.1.3.48</ecNumber>
    </recommendedName>
</protein>
<evidence type="ECO:0000313" key="5">
    <source>
        <dbReference type="EMBL" id="SFJ09195.1"/>
    </source>
</evidence>
<dbReference type="STRING" id="1150112.SAMN04487893_10395"/>
<proteinExistence type="inferred from homology"/>
<comment type="catalytic activity">
    <reaction evidence="4">
        <text>O-phospho-L-tyrosyl-[protein] + H2O = L-tyrosyl-[protein] + phosphate</text>
        <dbReference type="Rhea" id="RHEA:10684"/>
        <dbReference type="Rhea" id="RHEA-COMP:10136"/>
        <dbReference type="Rhea" id="RHEA-COMP:20101"/>
        <dbReference type="ChEBI" id="CHEBI:15377"/>
        <dbReference type="ChEBI" id="CHEBI:43474"/>
        <dbReference type="ChEBI" id="CHEBI:46858"/>
        <dbReference type="ChEBI" id="CHEBI:61978"/>
        <dbReference type="EC" id="3.1.3.48"/>
    </reaction>
</comment>
<organism evidence="5 6">
    <name type="scientific">Myroides guanonis</name>
    <dbReference type="NCBI Taxonomy" id="1150112"/>
    <lineage>
        <taxon>Bacteria</taxon>
        <taxon>Pseudomonadati</taxon>
        <taxon>Bacteroidota</taxon>
        <taxon>Flavobacteriia</taxon>
        <taxon>Flavobacteriales</taxon>
        <taxon>Flavobacteriaceae</taxon>
        <taxon>Myroides</taxon>
    </lineage>
</organism>
<gene>
    <name evidence="5" type="ORF">SAMN04487893_10395</name>
</gene>
<dbReference type="PANTHER" id="PTHR39181">
    <property type="entry name" value="TYROSINE-PROTEIN PHOSPHATASE YWQE"/>
    <property type="match status" value="1"/>
</dbReference>
<keyword evidence="6" id="KW-1185">Reference proteome</keyword>
<dbReference type="Proteomes" id="UP000243887">
    <property type="component" value="Unassembled WGS sequence"/>
</dbReference>
<name>A0A1I3NJ77_9FLAO</name>
<evidence type="ECO:0000313" key="6">
    <source>
        <dbReference type="Proteomes" id="UP000243887"/>
    </source>
</evidence>
<dbReference type="PANTHER" id="PTHR39181:SF1">
    <property type="entry name" value="TYROSINE-PROTEIN PHOSPHATASE YWQE"/>
    <property type="match status" value="1"/>
</dbReference>
<accession>A0A1I3NJ77</accession>
<sequence length="247" mass="28466">MLAMFSFFKTKPLLKELIPSGFVDIHSHILYGIDDGAKTIDDTRNLIDSMKSLGFSKAITTPHTTPLVWDNSKEEILDKFTETVTALPEETTSIQLGVASEYLMDESFLRRLNEESLLTLKDKYVLVEMSYINPPIQLFDILFELRTQGYEVILAHPERYNFYHSDMAMYKKLKKAGCHFQLNLLSVTGYYGDHVLKAADILLRENLFDFVGSDIHHSRHIESFETKVRVKDLEILEACIAKNQFFL</sequence>
<dbReference type="GO" id="GO:0030145">
    <property type="term" value="F:manganese ion binding"/>
    <property type="evidence" value="ECO:0007669"/>
    <property type="project" value="InterPro"/>
</dbReference>
<reference evidence="6" key="1">
    <citation type="submission" date="2016-10" db="EMBL/GenBank/DDBJ databases">
        <authorList>
            <person name="Varghese N."/>
            <person name="Submissions S."/>
        </authorList>
    </citation>
    <scope>NUCLEOTIDE SEQUENCE [LARGE SCALE GENOMIC DNA]</scope>
    <source>
        <strain evidence="6">DSM 26542</strain>
    </source>
</reference>
<evidence type="ECO:0000256" key="3">
    <source>
        <dbReference type="ARBA" id="ARBA00022801"/>
    </source>
</evidence>
<dbReference type="SUPFAM" id="SSF89550">
    <property type="entry name" value="PHP domain-like"/>
    <property type="match status" value="1"/>
</dbReference>
<evidence type="ECO:0000256" key="4">
    <source>
        <dbReference type="ARBA" id="ARBA00051722"/>
    </source>
</evidence>
<dbReference type="Pfam" id="PF19567">
    <property type="entry name" value="CpsB_CapC"/>
    <property type="match status" value="1"/>
</dbReference>